<organism evidence="2 3">
    <name type="scientific">Halococcus saccharolyticus DSM 5350</name>
    <dbReference type="NCBI Taxonomy" id="1227455"/>
    <lineage>
        <taxon>Archaea</taxon>
        <taxon>Methanobacteriati</taxon>
        <taxon>Methanobacteriota</taxon>
        <taxon>Stenosarchaea group</taxon>
        <taxon>Halobacteria</taxon>
        <taxon>Halobacteriales</taxon>
        <taxon>Halococcaceae</taxon>
        <taxon>Halococcus</taxon>
    </lineage>
</organism>
<evidence type="ECO:0000313" key="2">
    <source>
        <dbReference type="EMBL" id="EMA46759.1"/>
    </source>
</evidence>
<feature type="domain" description="DUF7344" evidence="1">
    <location>
        <begin position="8"/>
        <end position="83"/>
    </location>
</feature>
<dbReference type="InterPro" id="IPR055768">
    <property type="entry name" value="DUF7344"/>
</dbReference>
<dbReference type="OrthoDB" id="177799at2157"/>
<dbReference type="AlphaFoldDB" id="M0MPU8"/>
<keyword evidence="3" id="KW-1185">Reference proteome</keyword>
<dbReference type="InParanoid" id="M0MPU8"/>
<proteinExistence type="predicted"/>
<name>M0MPU8_9EURY</name>
<reference evidence="2 3" key="1">
    <citation type="journal article" date="2014" name="PLoS Genet.">
        <title>Phylogenetically driven sequencing of extremely halophilic archaea reveals strategies for static and dynamic osmo-response.</title>
        <authorList>
            <person name="Becker E.A."/>
            <person name="Seitzer P.M."/>
            <person name="Tritt A."/>
            <person name="Larsen D."/>
            <person name="Krusor M."/>
            <person name="Yao A.I."/>
            <person name="Wu D."/>
            <person name="Madern D."/>
            <person name="Eisen J.A."/>
            <person name="Darling A.E."/>
            <person name="Facciotti M.T."/>
        </authorList>
    </citation>
    <scope>NUCLEOTIDE SEQUENCE [LARGE SCALE GENOMIC DNA]</scope>
    <source>
        <strain evidence="2 3">DSM 5350</strain>
    </source>
</reference>
<accession>M0MPU8</accession>
<dbReference type="Proteomes" id="UP000011669">
    <property type="component" value="Unassembled WGS sequence"/>
</dbReference>
<dbReference type="STRING" id="1227455.C449_03796"/>
<comment type="caution">
    <text evidence="2">The sequence shown here is derived from an EMBL/GenBank/DDBJ whole genome shotgun (WGS) entry which is preliminary data.</text>
</comment>
<evidence type="ECO:0000259" key="1">
    <source>
        <dbReference type="Pfam" id="PF24035"/>
    </source>
</evidence>
<evidence type="ECO:0000313" key="3">
    <source>
        <dbReference type="Proteomes" id="UP000011669"/>
    </source>
</evidence>
<protein>
    <recommendedName>
        <fullName evidence="1">DUF7344 domain-containing protein</fullName>
    </recommendedName>
</protein>
<dbReference type="PATRIC" id="fig|1227455.4.peg.772"/>
<gene>
    <name evidence="2" type="ORF">C449_03796</name>
</gene>
<sequence>MLDTDDIFDVLAARRRRYVLYTLLEVEGGLGLRDLAGVIAAAETGRPIASVAGACREVVTDLARTHLPALDREGLVEYDTKREYASLADGHERAMSYLDLASRYERPPTVASPDGA</sequence>
<dbReference type="EMBL" id="AOMD01000012">
    <property type="protein sequence ID" value="EMA46759.1"/>
    <property type="molecule type" value="Genomic_DNA"/>
</dbReference>
<dbReference type="RefSeq" id="WP_006076592.1">
    <property type="nucleotide sequence ID" value="NZ_AOMD01000012.1"/>
</dbReference>
<dbReference type="Pfam" id="PF24035">
    <property type="entry name" value="DUF7344"/>
    <property type="match status" value="1"/>
</dbReference>